<dbReference type="EMBL" id="LN890573">
    <property type="protein sequence ID" value="CUS22940.1"/>
    <property type="molecule type" value="Genomic_DNA"/>
</dbReference>
<evidence type="ECO:0000313" key="2">
    <source>
        <dbReference type="Proteomes" id="UP000236544"/>
    </source>
</evidence>
<dbReference type="OrthoDB" id="4035094at2759"/>
<proteinExistence type="predicted"/>
<evidence type="ECO:0000313" key="1">
    <source>
        <dbReference type="EMBL" id="CUS22940.1"/>
    </source>
</evidence>
<protein>
    <submittedName>
        <fullName evidence="1">LAQU0S07e03664g1_1</fullName>
    </submittedName>
</protein>
<reference evidence="2" key="1">
    <citation type="submission" date="2015-10" db="EMBL/GenBank/DDBJ databases">
        <authorList>
            <person name="Devillers H."/>
        </authorList>
    </citation>
    <scope>NUCLEOTIDE SEQUENCE [LARGE SCALE GENOMIC DNA]</scope>
</reference>
<sequence length="291" mass="33971">MKISEEFKLMSEQEKLAKRRLKFSKEARQQILGDHLNNQALLSRSQSPDETIKRLQRDHQAREELLDNIEAKEIHNAPSDQIEHGLRKLREIIVGAGDANRRDPSFVQFACRVYQKSVLFYCRRQEVTKCYQVLNFFVESLAPYAPSQLAKEMSACYAIYMSHVDNNISGFFEVLNRIELNSQYSQVCIALSLIYCVQDQSLSTWFRIVSEIPPHSLLRDFILALPAFGLLKSRTLGTLSKCYNQLSVAFIKQYWFHDLYTELEPELEQKWNIETTKSNARIVMFKFPKSR</sequence>
<organism evidence="1 2">
    <name type="scientific">Lachancea quebecensis</name>
    <dbReference type="NCBI Taxonomy" id="1654605"/>
    <lineage>
        <taxon>Eukaryota</taxon>
        <taxon>Fungi</taxon>
        <taxon>Dikarya</taxon>
        <taxon>Ascomycota</taxon>
        <taxon>Saccharomycotina</taxon>
        <taxon>Saccharomycetes</taxon>
        <taxon>Saccharomycetales</taxon>
        <taxon>Saccharomycetaceae</taxon>
        <taxon>Lachancea</taxon>
    </lineage>
</organism>
<dbReference type="AlphaFoldDB" id="A0A0P1KSK0"/>
<keyword evidence="2" id="KW-1185">Reference proteome</keyword>
<name>A0A0P1KSK0_9SACH</name>
<dbReference type="Proteomes" id="UP000236544">
    <property type="component" value="Unassembled WGS sequence"/>
</dbReference>
<accession>A0A0P1KSK0</accession>
<gene>
    <name evidence="1" type="ORF">LAQU0_S07e03664g</name>
</gene>